<name>A0A3B1E792_9ZZZZ</name>
<feature type="transmembrane region" description="Helical" evidence="12">
    <location>
        <begin position="249"/>
        <end position="276"/>
    </location>
</feature>
<evidence type="ECO:0000256" key="9">
    <source>
        <dbReference type="ARBA" id="ARBA00032370"/>
    </source>
</evidence>
<keyword evidence="8 12" id="KW-0472">Membrane</keyword>
<evidence type="ECO:0000256" key="3">
    <source>
        <dbReference type="ARBA" id="ARBA00022679"/>
    </source>
</evidence>
<comment type="subcellular location">
    <subcellularLocation>
        <location evidence="1">Membrane</location>
        <topology evidence="1">Multi-pass membrane protein</topology>
    </subcellularLocation>
</comment>
<organism evidence="13">
    <name type="scientific">hydrothermal vent metagenome</name>
    <dbReference type="NCBI Taxonomy" id="652676"/>
    <lineage>
        <taxon>unclassified sequences</taxon>
        <taxon>metagenomes</taxon>
        <taxon>ecological metagenomes</taxon>
    </lineage>
</organism>
<feature type="transmembrane region" description="Helical" evidence="12">
    <location>
        <begin position="124"/>
        <end position="142"/>
    </location>
</feature>
<dbReference type="Pfam" id="PF01098">
    <property type="entry name" value="FTSW_RODA_SPOVE"/>
    <property type="match status" value="1"/>
</dbReference>
<keyword evidence="7 12" id="KW-1133">Transmembrane helix</keyword>
<dbReference type="InterPro" id="IPR001182">
    <property type="entry name" value="FtsW/RodA"/>
</dbReference>
<dbReference type="InterPro" id="IPR018365">
    <property type="entry name" value="Cell_cycle_FtsW-rel_CS"/>
</dbReference>
<comment type="catalytic activity">
    <reaction evidence="11">
        <text>[GlcNAc-(1-&gt;4)-Mur2Ac(oyl-L-Ala-gamma-D-Glu-L-Lys-D-Ala-D-Ala)](n)-di-trans,octa-cis-undecaprenyl diphosphate + beta-D-GlcNAc-(1-&gt;4)-Mur2Ac(oyl-L-Ala-gamma-D-Glu-L-Lys-D-Ala-D-Ala)-di-trans,octa-cis-undecaprenyl diphosphate = [GlcNAc-(1-&gt;4)-Mur2Ac(oyl-L-Ala-gamma-D-Glu-L-Lys-D-Ala-D-Ala)](n+1)-di-trans,octa-cis-undecaprenyl diphosphate + di-trans,octa-cis-undecaprenyl diphosphate + H(+)</text>
        <dbReference type="Rhea" id="RHEA:23708"/>
        <dbReference type="Rhea" id="RHEA-COMP:9602"/>
        <dbReference type="Rhea" id="RHEA-COMP:9603"/>
        <dbReference type="ChEBI" id="CHEBI:15378"/>
        <dbReference type="ChEBI" id="CHEBI:58405"/>
        <dbReference type="ChEBI" id="CHEBI:60033"/>
        <dbReference type="ChEBI" id="CHEBI:78435"/>
        <dbReference type="EC" id="2.4.99.28"/>
    </reaction>
</comment>
<dbReference type="GO" id="GO:0008955">
    <property type="term" value="F:peptidoglycan glycosyltransferase activity"/>
    <property type="evidence" value="ECO:0007669"/>
    <property type="project" value="UniProtKB-EC"/>
</dbReference>
<proteinExistence type="predicted"/>
<sequence>HYKLFMYLAWPIAILSLGLLVFLLLPGVPSWLVTPINGARAWINLPIFNLQPSEPAKIAFVLFLALYLRQRDPPESFLSLFPPGLLMLIPVGLITLQPDLGTACLFVPSLFGMLVTAGARLRHLALIVVLASLAAPAAWPFLMPHQKARFVALVQQIKGDRSQEHDDNFQSFTAQRLIGAGGLTGQPDDKARALIRFNRLPEAHNDMIFSVISTRFGVVGAVGVIGLFLTYFAGALGVAAMCKDRFGRIVAVGIAAFIAAQVVINIGMNIGLLPIIGITLPFLSYGGSSMLTCWLMTGLLFNIAMRRELTPYNPAPRYPLGQAP</sequence>
<evidence type="ECO:0000256" key="5">
    <source>
        <dbReference type="ARBA" id="ARBA00022960"/>
    </source>
</evidence>
<evidence type="ECO:0000256" key="8">
    <source>
        <dbReference type="ARBA" id="ARBA00023136"/>
    </source>
</evidence>
<feature type="non-terminal residue" evidence="13">
    <location>
        <position position="1"/>
    </location>
</feature>
<feature type="transmembrane region" description="Helical" evidence="12">
    <location>
        <begin position="216"/>
        <end position="242"/>
    </location>
</feature>
<accession>A0A3B1E792</accession>
<dbReference type="GO" id="GO:0009252">
    <property type="term" value="P:peptidoglycan biosynthetic process"/>
    <property type="evidence" value="ECO:0007669"/>
    <property type="project" value="UniProtKB-KW"/>
</dbReference>
<dbReference type="PANTHER" id="PTHR30474:SF2">
    <property type="entry name" value="PEPTIDOGLYCAN GLYCOSYLTRANSFERASE FTSW-RELATED"/>
    <property type="match status" value="1"/>
</dbReference>
<keyword evidence="4 12" id="KW-0812">Transmembrane</keyword>
<dbReference type="EMBL" id="UOGK01000723">
    <property type="protein sequence ID" value="VAX42595.1"/>
    <property type="molecule type" value="Genomic_DNA"/>
</dbReference>
<keyword evidence="2" id="KW-0328">Glycosyltransferase</keyword>
<dbReference type="AlphaFoldDB" id="A0A3B1E792"/>
<evidence type="ECO:0000256" key="7">
    <source>
        <dbReference type="ARBA" id="ARBA00022989"/>
    </source>
</evidence>
<dbReference type="GO" id="GO:0015648">
    <property type="term" value="F:lipid-linked peptidoglycan transporter activity"/>
    <property type="evidence" value="ECO:0007669"/>
    <property type="project" value="TreeGrafter"/>
</dbReference>
<feature type="transmembrane region" description="Helical" evidence="12">
    <location>
        <begin position="282"/>
        <end position="304"/>
    </location>
</feature>
<dbReference type="GO" id="GO:0032153">
    <property type="term" value="C:cell division site"/>
    <property type="evidence" value="ECO:0007669"/>
    <property type="project" value="TreeGrafter"/>
</dbReference>
<evidence type="ECO:0000256" key="1">
    <source>
        <dbReference type="ARBA" id="ARBA00004141"/>
    </source>
</evidence>
<gene>
    <name evidence="13" type="ORF">MNBD_PLANCTO03-2459</name>
</gene>
<reference evidence="13" key="1">
    <citation type="submission" date="2018-06" db="EMBL/GenBank/DDBJ databases">
        <authorList>
            <person name="Zhirakovskaya E."/>
        </authorList>
    </citation>
    <scope>NUCLEOTIDE SEQUENCE</scope>
</reference>
<evidence type="ECO:0000256" key="4">
    <source>
        <dbReference type="ARBA" id="ARBA00022692"/>
    </source>
</evidence>
<keyword evidence="3" id="KW-0808">Transferase</keyword>
<dbReference type="GO" id="GO:0051301">
    <property type="term" value="P:cell division"/>
    <property type="evidence" value="ECO:0007669"/>
    <property type="project" value="InterPro"/>
</dbReference>
<dbReference type="GO" id="GO:0005886">
    <property type="term" value="C:plasma membrane"/>
    <property type="evidence" value="ECO:0007669"/>
    <property type="project" value="TreeGrafter"/>
</dbReference>
<evidence type="ECO:0000256" key="12">
    <source>
        <dbReference type="SAM" id="Phobius"/>
    </source>
</evidence>
<protein>
    <recommendedName>
        <fullName evidence="10">peptidoglycan glycosyltransferase</fullName>
        <ecNumber evidence="10">2.4.99.28</ecNumber>
    </recommendedName>
    <alternativeName>
        <fullName evidence="9">Peptidoglycan polymerase</fullName>
    </alternativeName>
</protein>
<evidence type="ECO:0000256" key="2">
    <source>
        <dbReference type="ARBA" id="ARBA00022676"/>
    </source>
</evidence>
<dbReference type="EC" id="2.4.99.28" evidence="10"/>
<evidence type="ECO:0000256" key="10">
    <source>
        <dbReference type="ARBA" id="ARBA00044770"/>
    </source>
</evidence>
<dbReference type="GO" id="GO:0008360">
    <property type="term" value="P:regulation of cell shape"/>
    <property type="evidence" value="ECO:0007669"/>
    <property type="project" value="UniProtKB-KW"/>
</dbReference>
<keyword evidence="5" id="KW-0133">Cell shape</keyword>
<dbReference type="PROSITE" id="PS00428">
    <property type="entry name" value="FTSW_RODA_SPOVE"/>
    <property type="match status" value="1"/>
</dbReference>
<keyword evidence="6" id="KW-0573">Peptidoglycan synthesis</keyword>
<evidence type="ECO:0000256" key="6">
    <source>
        <dbReference type="ARBA" id="ARBA00022984"/>
    </source>
</evidence>
<dbReference type="PANTHER" id="PTHR30474">
    <property type="entry name" value="CELL CYCLE PROTEIN"/>
    <property type="match status" value="1"/>
</dbReference>
<feature type="transmembrane region" description="Helical" evidence="12">
    <location>
        <begin position="7"/>
        <end position="28"/>
    </location>
</feature>
<evidence type="ECO:0000313" key="13">
    <source>
        <dbReference type="EMBL" id="VAX42595.1"/>
    </source>
</evidence>
<evidence type="ECO:0000256" key="11">
    <source>
        <dbReference type="ARBA" id="ARBA00049902"/>
    </source>
</evidence>